<dbReference type="PANTHER" id="PTHR23285:SF7">
    <property type="entry name" value="LD09246P1"/>
    <property type="match status" value="1"/>
</dbReference>
<dbReference type="Gene3D" id="3.30.40.10">
    <property type="entry name" value="Zinc/RING finger domain, C3HC4 (zinc finger)"/>
    <property type="match status" value="1"/>
</dbReference>
<dbReference type="InterPro" id="IPR001841">
    <property type="entry name" value="Znf_RING"/>
</dbReference>
<proteinExistence type="predicted"/>
<keyword evidence="6" id="KW-0862">Zinc</keyword>
<dbReference type="KEGG" id="hazt:108666586"/>
<keyword evidence="13" id="KW-1185">Reference proteome</keyword>
<evidence type="ECO:0000313" key="14">
    <source>
        <dbReference type="RefSeq" id="XP_018008983.1"/>
    </source>
</evidence>
<accession>A0A8B7N6R9</accession>
<feature type="compositionally biased region" description="Low complexity" evidence="11">
    <location>
        <begin position="517"/>
        <end position="528"/>
    </location>
</feature>
<dbReference type="PROSITE" id="PS50089">
    <property type="entry name" value="ZF_RING_2"/>
    <property type="match status" value="1"/>
</dbReference>
<dbReference type="Pfam" id="PF00013">
    <property type="entry name" value="KH_1"/>
    <property type="match status" value="2"/>
</dbReference>
<dbReference type="InterPro" id="IPR047226">
    <property type="entry name" value="KH-I_MEX3_rpt2"/>
</dbReference>
<dbReference type="Pfam" id="PF13920">
    <property type="entry name" value="zf-C3HC4_3"/>
    <property type="match status" value="1"/>
</dbReference>
<evidence type="ECO:0000256" key="2">
    <source>
        <dbReference type="ARBA" id="ARBA00004496"/>
    </source>
</evidence>
<reference evidence="14" key="1">
    <citation type="submission" date="2025-08" db="UniProtKB">
        <authorList>
            <consortium name="RefSeq"/>
        </authorList>
    </citation>
    <scope>IDENTIFICATION</scope>
    <source>
        <tissue evidence="14">Whole organism</tissue>
    </source>
</reference>
<evidence type="ECO:0000313" key="13">
    <source>
        <dbReference type="Proteomes" id="UP000694843"/>
    </source>
</evidence>
<dbReference type="FunFam" id="3.30.1370.10:FF:000012">
    <property type="entry name" value="Mex-3 RNA-binding family member D"/>
    <property type="match status" value="1"/>
</dbReference>
<feature type="domain" description="RING-type" evidence="12">
    <location>
        <begin position="675"/>
        <end position="714"/>
    </location>
</feature>
<dbReference type="SUPFAM" id="SSF54791">
    <property type="entry name" value="Eukaryotic type KH-domain (KH-domain type I)"/>
    <property type="match status" value="2"/>
</dbReference>
<dbReference type="InterPro" id="IPR047228">
    <property type="entry name" value="KH-I_MEX3_rpt1"/>
</dbReference>
<feature type="compositionally biased region" description="Polar residues" evidence="11">
    <location>
        <begin position="532"/>
        <end position="541"/>
    </location>
</feature>
<dbReference type="CDD" id="cd22423">
    <property type="entry name" value="KH-I_MEX3_rpt1"/>
    <property type="match status" value="1"/>
</dbReference>
<dbReference type="SMART" id="SM00322">
    <property type="entry name" value="KH"/>
    <property type="match status" value="2"/>
</dbReference>
<dbReference type="GO" id="GO:0003723">
    <property type="term" value="F:RNA binding"/>
    <property type="evidence" value="ECO:0007669"/>
    <property type="project" value="UniProtKB-UniRule"/>
</dbReference>
<dbReference type="OrthoDB" id="427410at2759"/>
<evidence type="ECO:0000256" key="9">
    <source>
        <dbReference type="PROSITE-ProRule" id="PRU00117"/>
    </source>
</evidence>
<keyword evidence="4" id="KW-0677">Repeat</keyword>
<dbReference type="InterPro" id="IPR013083">
    <property type="entry name" value="Znf_RING/FYVE/PHD"/>
</dbReference>
<evidence type="ECO:0000259" key="12">
    <source>
        <dbReference type="PROSITE" id="PS50089"/>
    </source>
</evidence>
<comment type="subcellular location">
    <subcellularLocation>
        <location evidence="2">Cytoplasm</location>
    </subcellularLocation>
    <subcellularLocation>
        <location evidence="1">Nucleus</location>
    </subcellularLocation>
</comment>
<evidence type="ECO:0000256" key="7">
    <source>
        <dbReference type="ARBA" id="ARBA00022884"/>
    </source>
</evidence>
<keyword evidence="5 10" id="KW-0479">Metal-binding</keyword>
<dbReference type="PROSITE" id="PS50084">
    <property type="entry name" value="KH_TYPE_1"/>
    <property type="match status" value="2"/>
</dbReference>
<dbReference type="GO" id="GO:0005634">
    <property type="term" value="C:nucleus"/>
    <property type="evidence" value="ECO:0007669"/>
    <property type="project" value="UniProtKB-SubCell"/>
</dbReference>
<feature type="compositionally biased region" description="Low complexity" evidence="11">
    <location>
        <begin position="650"/>
        <end position="663"/>
    </location>
</feature>
<dbReference type="Proteomes" id="UP000694843">
    <property type="component" value="Unplaced"/>
</dbReference>
<dbReference type="SUPFAM" id="SSF57850">
    <property type="entry name" value="RING/U-box"/>
    <property type="match status" value="1"/>
</dbReference>
<dbReference type="GO" id="GO:0010468">
    <property type="term" value="P:regulation of gene expression"/>
    <property type="evidence" value="ECO:0007669"/>
    <property type="project" value="UniProtKB-ARBA"/>
</dbReference>
<keyword evidence="8" id="KW-0539">Nucleus</keyword>
<dbReference type="AlphaFoldDB" id="A0A8B7N6R9"/>
<keyword evidence="7 9" id="KW-0694">RNA-binding</keyword>
<dbReference type="RefSeq" id="XP_018008983.1">
    <property type="nucleotide sequence ID" value="XM_018153494.2"/>
</dbReference>
<dbReference type="GO" id="GO:0008270">
    <property type="term" value="F:zinc ion binding"/>
    <property type="evidence" value="ECO:0007669"/>
    <property type="project" value="UniProtKB-KW"/>
</dbReference>
<feature type="region of interest" description="Disordered" evidence="11">
    <location>
        <begin position="650"/>
        <end position="675"/>
    </location>
</feature>
<evidence type="ECO:0000256" key="3">
    <source>
        <dbReference type="ARBA" id="ARBA00022490"/>
    </source>
</evidence>
<evidence type="ECO:0000256" key="4">
    <source>
        <dbReference type="ARBA" id="ARBA00022737"/>
    </source>
</evidence>
<dbReference type="GeneID" id="108666586"/>
<dbReference type="InterPro" id="IPR047227">
    <property type="entry name" value="MEX3"/>
</dbReference>
<gene>
    <name evidence="14" type="primary">LOC108666586</name>
</gene>
<evidence type="ECO:0000256" key="10">
    <source>
        <dbReference type="PROSITE-ProRule" id="PRU00175"/>
    </source>
</evidence>
<keyword evidence="3" id="KW-0963">Cytoplasm</keyword>
<evidence type="ECO:0000256" key="1">
    <source>
        <dbReference type="ARBA" id="ARBA00004123"/>
    </source>
</evidence>
<dbReference type="SMART" id="SM00184">
    <property type="entry name" value="RING"/>
    <property type="match status" value="1"/>
</dbReference>
<name>A0A8B7N6R9_HYAAZ</name>
<dbReference type="PANTHER" id="PTHR23285">
    <property type="entry name" value="RING FINGER AND KH DOMAIN CONTAINING PROTEIN 1"/>
    <property type="match status" value="1"/>
</dbReference>
<dbReference type="CDD" id="cd22424">
    <property type="entry name" value="KH-I_MEX3_rpt2"/>
    <property type="match status" value="1"/>
</dbReference>
<evidence type="ECO:0000256" key="5">
    <source>
        <dbReference type="ARBA" id="ARBA00022771"/>
    </source>
</evidence>
<keyword evidence="5 10" id="KW-0863">Zinc-finger</keyword>
<dbReference type="InterPro" id="IPR036612">
    <property type="entry name" value="KH_dom_type_1_sf"/>
</dbReference>
<dbReference type="InterPro" id="IPR004088">
    <property type="entry name" value="KH_dom_type_1"/>
</dbReference>
<organism evidence="13 14">
    <name type="scientific">Hyalella azteca</name>
    <name type="common">Amphipod</name>
    <dbReference type="NCBI Taxonomy" id="294128"/>
    <lineage>
        <taxon>Eukaryota</taxon>
        <taxon>Metazoa</taxon>
        <taxon>Ecdysozoa</taxon>
        <taxon>Arthropoda</taxon>
        <taxon>Crustacea</taxon>
        <taxon>Multicrustacea</taxon>
        <taxon>Malacostraca</taxon>
        <taxon>Eumalacostraca</taxon>
        <taxon>Peracarida</taxon>
        <taxon>Amphipoda</taxon>
        <taxon>Senticaudata</taxon>
        <taxon>Talitrida</taxon>
        <taxon>Talitroidea</taxon>
        <taxon>Hyalellidae</taxon>
        <taxon>Hyalella</taxon>
    </lineage>
</organism>
<evidence type="ECO:0000256" key="11">
    <source>
        <dbReference type="SAM" id="MobiDB-lite"/>
    </source>
</evidence>
<evidence type="ECO:0000256" key="8">
    <source>
        <dbReference type="ARBA" id="ARBA00023242"/>
    </source>
</evidence>
<feature type="region of interest" description="Disordered" evidence="11">
    <location>
        <begin position="516"/>
        <end position="545"/>
    </location>
</feature>
<dbReference type="GO" id="GO:0005737">
    <property type="term" value="C:cytoplasm"/>
    <property type="evidence" value="ECO:0007669"/>
    <property type="project" value="UniProtKB-SubCell"/>
</dbReference>
<protein>
    <submittedName>
        <fullName evidence="14">RNA-binding protein MEX3B</fullName>
    </submittedName>
</protein>
<dbReference type="InterPro" id="IPR004087">
    <property type="entry name" value="KH_dom"/>
</dbReference>
<dbReference type="Gene3D" id="3.30.1370.10">
    <property type="entry name" value="K Homology domain, type 1"/>
    <property type="match status" value="2"/>
</dbReference>
<sequence length="728" mass="75553">MPANSTYDLGTMVTNPNLPQSASQAAMDERAYTLAMELNSIMQQQQAGIENVASFMNVFSHMDETNPALASLSEAERRRSQNMTECVAVPSSEHVAEIVGRQGCKIKALRAKTNTYIKTPVRGEEPVFVVTGRKEDVANAKREILSAADHFSQIRACRKNNINGSMAPGPPANVPGQKTINVTVPYRVVGLVVGPKGATIKRIQQTTQTYIVTPSRDKEPIFEVTGLPESVEAAKREIESHIAMRTGSLLDEDAGLPPYDPLSNAAELYNMYSTPKSATHGSLNALLSSNGYNQHNSMLATVNAQYSALLNGHSHGSLNGHSGLTSVLANNALGNLGSNYNSLSNINPLSSLSNMLASNSANNLVDLPCFNSLTNSSNANNLLNSGSSSAFSSNSASVGGHSAFGSASNVFNDFSPFNLLGEQANNILNSKGSGLDHASSSTSLLSSLNCSSMATGNSALQSMYGLDEGLGSLESSMGSSPSLDQNQAAQSIWSDAKYQTPLSSYSFNGRSFGGSSGSASRSLSPSRGLNHGSVQRSNSDPTPKIDVLSSALSQLTVNGGLRRSNSSSPEALPDFDASPYTAMSGLSNSSPVGGSSLLAELSAVSAIGTAVSSSSSILSSLPGASAMPISLMASAAGAVPIGTPAAASSAEAASSGSSTGSRRSSVDGPTGGKTCPSCKGESFEVAFVPCGHRRFCLPCAQKIQDSTGTCPSCHAESKEVIRIRDDHE</sequence>
<evidence type="ECO:0000256" key="6">
    <source>
        <dbReference type="ARBA" id="ARBA00022833"/>
    </source>
</evidence>